<dbReference type="SUPFAM" id="SSF55315">
    <property type="entry name" value="L30e-like"/>
    <property type="match status" value="1"/>
</dbReference>
<evidence type="ECO:0000313" key="3">
    <source>
        <dbReference type="Proteomes" id="UP001597541"/>
    </source>
</evidence>
<dbReference type="GO" id="GO:0005840">
    <property type="term" value="C:ribosome"/>
    <property type="evidence" value="ECO:0007669"/>
    <property type="project" value="UniProtKB-KW"/>
</dbReference>
<dbReference type="Pfam" id="PF01248">
    <property type="entry name" value="Ribosomal_L7Ae"/>
    <property type="match status" value="1"/>
</dbReference>
<dbReference type="InterPro" id="IPR029064">
    <property type="entry name" value="Ribosomal_eL30-like_sf"/>
</dbReference>
<proteinExistence type="predicted"/>
<evidence type="ECO:0000259" key="1">
    <source>
        <dbReference type="Pfam" id="PF01248"/>
    </source>
</evidence>
<dbReference type="Proteomes" id="UP001597541">
    <property type="component" value="Unassembled WGS sequence"/>
</dbReference>
<reference evidence="3" key="1">
    <citation type="journal article" date="2019" name="Int. J. Syst. Evol. Microbiol.">
        <title>The Global Catalogue of Microorganisms (GCM) 10K type strain sequencing project: providing services to taxonomists for standard genome sequencing and annotation.</title>
        <authorList>
            <consortium name="The Broad Institute Genomics Platform"/>
            <consortium name="The Broad Institute Genome Sequencing Center for Infectious Disease"/>
            <person name="Wu L."/>
            <person name="Ma J."/>
        </authorList>
    </citation>
    <scope>NUCLEOTIDE SEQUENCE [LARGE SCALE GENOMIC DNA]</scope>
    <source>
        <strain evidence="3">KCTC 3950</strain>
    </source>
</reference>
<accession>A0ABW5PGF2</accession>
<feature type="domain" description="Ribosomal protein eL8/eL30/eS12/Gadd45" evidence="1">
    <location>
        <begin position="5"/>
        <end position="93"/>
    </location>
</feature>
<dbReference type="Gene3D" id="3.30.1330.30">
    <property type="match status" value="1"/>
</dbReference>
<dbReference type="InterPro" id="IPR004038">
    <property type="entry name" value="Ribosomal_eL8/eL30/eS12/Gad45"/>
</dbReference>
<keyword evidence="2" id="KW-0689">Ribosomal protein</keyword>
<evidence type="ECO:0000313" key="2">
    <source>
        <dbReference type="EMBL" id="MFD2613047.1"/>
    </source>
</evidence>
<dbReference type="RefSeq" id="WP_377602933.1">
    <property type="nucleotide sequence ID" value="NZ_JBHUME010000007.1"/>
</dbReference>
<protein>
    <submittedName>
        <fullName evidence="2">L7Ae/L30e/S12e/Gadd45 family ribosomal protein</fullName>
    </submittedName>
</protein>
<keyword evidence="2" id="KW-0687">Ribonucleoprotein</keyword>
<organism evidence="2 3">
    <name type="scientific">Paenibacillus gansuensis</name>
    <dbReference type="NCBI Taxonomy" id="306542"/>
    <lineage>
        <taxon>Bacteria</taxon>
        <taxon>Bacillati</taxon>
        <taxon>Bacillota</taxon>
        <taxon>Bacilli</taxon>
        <taxon>Bacillales</taxon>
        <taxon>Paenibacillaceae</taxon>
        <taxon>Paenibacillus</taxon>
    </lineage>
</organism>
<comment type="caution">
    <text evidence="2">The sequence shown here is derived from an EMBL/GenBank/DDBJ whole genome shotgun (WGS) entry which is preliminary data.</text>
</comment>
<name>A0ABW5PGF2_9BACL</name>
<keyword evidence="3" id="KW-1185">Reference proteome</keyword>
<dbReference type="EMBL" id="JBHUME010000007">
    <property type="protein sequence ID" value="MFD2613047.1"/>
    <property type="molecule type" value="Genomic_DNA"/>
</dbReference>
<gene>
    <name evidence="2" type="ORF">ACFSUF_11490</name>
</gene>
<sequence length="108" mass="11971">MIPKLLNQLGLALRAGKLLSGDENVLKAVRSGSAKLVFVAHDASDNAKKKYRDKCRSYQVLHTEELSREQLSVSIGKEDRVVLAVTDPGFAKMMMKCLEQPAEVENIE</sequence>